<protein>
    <submittedName>
        <fullName evidence="8">Berberine-like protein</fullName>
    </submittedName>
</protein>
<dbReference type="Proteomes" id="UP000652219">
    <property type="component" value="Unassembled WGS sequence"/>
</dbReference>
<reference evidence="8 9" key="1">
    <citation type="journal article" date="2020" name="Phytopathology">
        <title>Genome Sequence Resources of Colletotrichum truncatum, C. plurivorum, C. musicola, and C. sojae: Four Species Pathogenic to Soybean (Glycine max).</title>
        <authorList>
            <person name="Rogerio F."/>
            <person name="Boufleur T.R."/>
            <person name="Ciampi-Guillardi M."/>
            <person name="Sukno S.A."/>
            <person name="Thon M.R."/>
            <person name="Massola Junior N.S."/>
            <person name="Baroncelli R."/>
        </authorList>
    </citation>
    <scope>NUCLEOTIDE SEQUENCE [LARGE SCALE GENOMIC DNA]</scope>
    <source>
        <strain evidence="8 9">LFN0009</strain>
    </source>
</reference>
<evidence type="ECO:0000256" key="3">
    <source>
        <dbReference type="ARBA" id="ARBA00022630"/>
    </source>
</evidence>
<accession>A0A8H6IXA5</accession>
<comment type="similarity">
    <text evidence="2">Belongs to the oxygen-dependent FAD-linked oxidoreductase family.</text>
</comment>
<evidence type="ECO:0000259" key="7">
    <source>
        <dbReference type="PROSITE" id="PS51387"/>
    </source>
</evidence>
<keyword evidence="3" id="KW-0285">Flavoprotein</keyword>
<dbReference type="GO" id="GO:0016491">
    <property type="term" value="F:oxidoreductase activity"/>
    <property type="evidence" value="ECO:0007669"/>
    <property type="project" value="UniProtKB-KW"/>
</dbReference>
<feature type="chain" id="PRO_5034840541" evidence="6">
    <location>
        <begin position="26"/>
        <end position="508"/>
    </location>
</feature>
<dbReference type="AlphaFoldDB" id="A0A8H6IXA5"/>
<dbReference type="InterPro" id="IPR016169">
    <property type="entry name" value="FAD-bd_PCMH_sub2"/>
</dbReference>
<evidence type="ECO:0000256" key="2">
    <source>
        <dbReference type="ARBA" id="ARBA00005466"/>
    </source>
</evidence>
<name>A0A8H6IXA5_9PEZI</name>
<dbReference type="InterPro" id="IPR006094">
    <property type="entry name" value="Oxid_FAD_bind_N"/>
</dbReference>
<evidence type="ECO:0000256" key="4">
    <source>
        <dbReference type="ARBA" id="ARBA00022827"/>
    </source>
</evidence>
<gene>
    <name evidence="8" type="ORF">CSOJ01_11664</name>
</gene>
<comment type="caution">
    <text evidence="8">The sequence shown here is derived from an EMBL/GenBank/DDBJ whole genome shotgun (WGS) entry which is preliminary data.</text>
</comment>
<dbReference type="InterPro" id="IPR012951">
    <property type="entry name" value="BBE"/>
</dbReference>
<dbReference type="PANTHER" id="PTHR42973">
    <property type="entry name" value="BINDING OXIDOREDUCTASE, PUTATIVE (AFU_ORTHOLOGUE AFUA_1G17690)-RELATED"/>
    <property type="match status" value="1"/>
</dbReference>
<keyword evidence="6" id="KW-0732">Signal</keyword>
<evidence type="ECO:0000313" key="9">
    <source>
        <dbReference type="Proteomes" id="UP000652219"/>
    </source>
</evidence>
<sequence length="508" mass="54086">MDSTRSFGRFVVASLLCLTPSLVVAQDSASKGAALQACLTTAGVRNIISTDATWADETVGFQKRIKVDPAAISFPENNDQVALSLDCARNASTKATALGAHHSFQAYGFGDPGSLVISMAAFNSVSYDAATQRVKFGGGTHVGPVLKYTWDTAGRHFPHVRGAHVGVVGSSIGGGYGSSSRHLGTPMDNLESVEYMLYNGTIVNADKGSDLFWAAQGAGASYGVILSATTNTHKPLFDKAVNFTLSIGNVDVDTAAKALVAIQDYSLSKDCPDELALRWSLSAPPYSGTGYFYGNPAEFDAVIAPLVSSLNALVPNNATVVQKTELPFWDMEVAVAGAGMNQPEGGSLGGRSFYTQALTTTTDHPLTVEQAKILFQSTTLAFNRTDLRKSGFLDLWGGVSRDISDADTGYAHGKNLWLIRWEANSVDVNSYPADGTAYMKSLIKPFEDALVAGGATLRGFVNYADTELTEAEWSARLYGANYERLKQIKAAVDPEGLFTNHKQAIPLP</sequence>
<organism evidence="8 9">
    <name type="scientific">Colletotrichum sojae</name>
    <dbReference type="NCBI Taxonomy" id="2175907"/>
    <lineage>
        <taxon>Eukaryota</taxon>
        <taxon>Fungi</taxon>
        <taxon>Dikarya</taxon>
        <taxon>Ascomycota</taxon>
        <taxon>Pezizomycotina</taxon>
        <taxon>Sordariomycetes</taxon>
        <taxon>Hypocreomycetidae</taxon>
        <taxon>Glomerellales</taxon>
        <taxon>Glomerellaceae</taxon>
        <taxon>Colletotrichum</taxon>
        <taxon>Colletotrichum orchidearum species complex</taxon>
    </lineage>
</organism>
<keyword evidence="9" id="KW-1185">Reference proteome</keyword>
<dbReference type="EMBL" id="WIGN01000276">
    <property type="protein sequence ID" value="KAF6802348.1"/>
    <property type="molecule type" value="Genomic_DNA"/>
</dbReference>
<dbReference type="InterPro" id="IPR016166">
    <property type="entry name" value="FAD-bd_PCMH"/>
</dbReference>
<dbReference type="Pfam" id="PF08031">
    <property type="entry name" value="BBE"/>
    <property type="match status" value="1"/>
</dbReference>
<dbReference type="Gene3D" id="3.30.465.10">
    <property type="match status" value="1"/>
</dbReference>
<proteinExistence type="inferred from homology"/>
<evidence type="ECO:0000256" key="5">
    <source>
        <dbReference type="ARBA" id="ARBA00023002"/>
    </source>
</evidence>
<dbReference type="InterPro" id="IPR036318">
    <property type="entry name" value="FAD-bd_PCMH-like_sf"/>
</dbReference>
<evidence type="ECO:0000313" key="8">
    <source>
        <dbReference type="EMBL" id="KAF6802348.1"/>
    </source>
</evidence>
<feature type="domain" description="FAD-binding PCMH-type" evidence="7">
    <location>
        <begin position="65"/>
        <end position="235"/>
    </location>
</feature>
<dbReference type="PROSITE" id="PS51387">
    <property type="entry name" value="FAD_PCMH"/>
    <property type="match status" value="1"/>
</dbReference>
<dbReference type="Pfam" id="PF01565">
    <property type="entry name" value="FAD_binding_4"/>
    <property type="match status" value="1"/>
</dbReference>
<keyword evidence="5" id="KW-0560">Oxidoreductase</keyword>
<dbReference type="PANTHER" id="PTHR42973:SF39">
    <property type="entry name" value="FAD-BINDING PCMH-TYPE DOMAIN-CONTAINING PROTEIN"/>
    <property type="match status" value="1"/>
</dbReference>
<evidence type="ECO:0000256" key="6">
    <source>
        <dbReference type="SAM" id="SignalP"/>
    </source>
</evidence>
<evidence type="ECO:0000256" key="1">
    <source>
        <dbReference type="ARBA" id="ARBA00001974"/>
    </source>
</evidence>
<dbReference type="SUPFAM" id="SSF56176">
    <property type="entry name" value="FAD-binding/transporter-associated domain-like"/>
    <property type="match status" value="1"/>
</dbReference>
<keyword evidence="4" id="KW-0274">FAD</keyword>
<dbReference type="Gene3D" id="3.40.462.20">
    <property type="match status" value="1"/>
</dbReference>
<feature type="signal peptide" evidence="6">
    <location>
        <begin position="1"/>
        <end position="25"/>
    </location>
</feature>
<dbReference type="GO" id="GO:0071949">
    <property type="term" value="F:FAD binding"/>
    <property type="evidence" value="ECO:0007669"/>
    <property type="project" value="InterPro"/>
</dbReference>
<dbReference type="InterPro" id="IPR050416">
    <property type="entry name" value="FAD-linked_Oxidoreductase"/>
</dbReference>
<comment type="cofactor">
    <cofactor evidence="1">
        <name>FAD</name>
        <dbReference type="ChEBI" id="CHEBI:57692"/>
    </cofactor>
</comment>